<dbReference type="RefSeq" id="WP_283757739.1">
    <property type="nucleotide sequence ID" value="NZ_JAQOSQ010000006.1"/>
</dbReference>
<dbReference type="PANTHER" id="PTHR31407:SF16">
    <property type="entry name" value="PSBP DOMAIN-CONTAINING PROTEIN 7, CHLOROPLASTIC"/>
    <property type="match status" value="1"/>
</dbReference>
<dbReference type="InterPro" id="IPR002683">
    <property type="entry name" value="PsbP_C"/>
</dbReference>
<dbReference type="PANTHER" id="PTHR31407">
    <property type="match status" value="1"/>
</dbReference>
<keyword evidence="1" id="KW-0732">Signal</keyword>
<feature type="domain" description="PsbP C-terminal" evidence="2">
    <location>
        <begin position="26"/>
        <end position="179"/>
    </location>
</feature>
<dbReference type="Pfam" id="PF01789">
    <property type="entry name" value="PsbP"/>
    <property type="match status" value="1"/>
</dbReference>
<dbReference type="PROSITE" id="PS51257">
    <property type="entry name" value="PROKAR_LIPOPROTEIN"/>
    <property type="match status" value="1"/>
</dbReference>
<proteinExistence type="predicted"/>
<organism evidence="3 4">
    <name type="scientific">Roseofilum casamattae BLCC-M143</name>
    <dbReference type="NCBI Taxonomy" id="3022442"/>
    <lineage>
        <taxon>Bacteria</taxon>
        <taxon>Bacillati</taxon>
        <taxon>Cyanobacteriota</taxon>
        <taxon>Cyanophyceae</taxon>
        <taxon>Desertifilales</taxon>
        <taxon>Desertifilaceae</taxon>
        <taxon>Roseofilum</taxon>
        <taxon>Roseofilum casamattae</taxon>
    </lineage>
</organism>
<sequence length="180" mass="19431">MLKRLAIAVFMTCSLMLAGCVSGAGGLQQYVDATKGYEFLYPNGWVAVNVSNGPDVVFHDLVERTENVSVIGSPVSGEKQLADLGTASEVGYQLSKSAIAPEDSGRTAELVNAGSKTVGDKVYYLLEYAVELADGSTRHNLASVAVSRGKLVTFNLSTTEKRWQKLHTLFETVVQSFKIY</sequence>
<dbReference type="Proteomes" id="UP001232992">
    <property type="component" value="Unassembled WGS sequence"/>
</dbReference>
<accession>A0ABT7BV61</accession>
<dbReference type="NCBIfam" id="NF040946">
    <property type="entry name" value="PSII_PsbP"/>
    <property type="match status" value="1"/>
</dbReference>
<feature type="signal peptide" evidence="1">
    <location>
        <begin position="1"/>
        <end position="23"/>
    </location>
</feature>
<dbReference type="SUPFAM" id="SSF55724">
    <property type="entry name" value="Mog1p/PsbP-like"/>
    <property type="match status" value="1"/>
</dbReference>
<feature type="chain" id="PRO_5045998064" evidence="1">
    <location>
        <begin position="24"/>
        <end position="180"/>
    </location>
</feature>
<gene>
    <name evidence="3" type="primary">psbP</name>
    <name evidence="3" type="ORF">PMH09_07745</name>
</gene>
<evidence type="ECO:0000259" key="2">
    <source>
        <dbReference type="Pfam" id="PF01789"/>
    </source>
</evidence>
<dbReference type="Gene3D" id="3.40.1000.10">
    <property type="entry name" value="Mog1/PsbP, alpha/beta/alpha sandwich"/>
    <property type="match status" value="1"/>
</dbReference>
<keyword evidence="4" id="KW-1185">Reference proteome</keyword>
<evidence type="ECO:0000313" key="4">
    <source>
        <dbReference type="Proteomes" id="UP001232992"/>
    </source>
</evidence>
<evidence type="ECO:0000313" key="3">
    <source>
        <dbReference type="EMBL" id="MDJ1183084.1"/>
    </source>
</evidence>
<protein>
    <submittedName>
        <fullName evidence="3">Photosystem II reaction center PsbP</fullName>
    </submittedName>
</protein>
<reference evidence="3 4" key="1">
    <citation type="submission" date="2023-01" db="EMBL/GenBank/DDBJ databases">
        <title>Novel diversity within Roseofilum (Cyanobacteria; Desertifilaceae) from marine benthic mats with descriptions of four novel species.</title>
        <authorList>
            <person name="Wang Y."/>
            <person name="Berthold D.E."/>
            <person name="Hu J."/>
            <person name="Lefler F.W."/>
            <person name="Laughinghouse H.D. IV."/>
        </authorList>
    </citation>
    <scope>NUCLEOTIDE SEQUENCE [LARGE SCALE GENOMIC DNA]</scope>
    <source>
        <strain evidence="3 4">BLCC-M143</strain>
    </source>
</reference>
<evidence type="ECO:0000256" key="1">
    <source>
        <dbReference type="SAM" id="SignalP"/>
    </source>
</evidence>
<dbReference type="EMBL" id="JAQOSQ010000006">
    <property type="protein sequence ID" value="MDJ1183084.1"/>
    <property type="molecule type" value="Genomic_DNA"/>
</dbReference>
<comment type="caution">
    <text evidence="3">The sequence shown here is derived from an EMBL/GenBank/DDBJ whole genome shotgun (WGS) entry which is preliminary data.</text>
</comment>
<name>A0ABT7BV61_9CYAN</name>
<dbReference type="InterPro" id="IPR016123">
    <property type="entry name" value="Mog1/PsbP_a/b/a-sand"/>
</dbReference>